<evidence type="ECO:0000313" key="7">
    <source>
        <dbReference type="Proteomes" id="UP001482620"/>
    </source>
</evidence>
<evidence type="ECO:0000256" key="3">
    <source>
        <dbReference type="ARBA" id="ARBA00022723"/>
    </source>
</evidence>
<comment type="cofactor">
    <cofactor evidence="1">
        <name>Fe(2+)</name>
        <dbReference type="ChEBI" id="CHEBI:29033"/>
    </cofactor>
</comment>
<name>A0ABV0UD11_9TELE</name>
<comment type="caution">
    <text evidence="6">The sequence shown here is derived from an EMBL/GenBank/DDBJ whole genome shotgun (WGS) entry which is preliminary data.</text>
</comment>
<evidence type="ECO:0000256" key="2">
    <source>
        <dbReference type="ARBA" id="ARBA00006787"/>
    </source>
</evidence>
<keyword evidence="3" id="KW-0479">Metal-binding</keyword>
<sequence length="135" mass="15489">MVSRVEHPAAGYRKIFETVEELNEPIPAEITGVIPSWLSGSLLRMGPGLFEVGDEPFHHLFDGQALMHKFDLKGDQVTYFRKFIKTDAYVRAMTENRVVITEFGTVAYPDPCKNVFSRYGRRQVVRCHLNCQLRV</sequence>
<evidence type="ECO:0000313" key="6">
    <source>
        <dbReference type="EMBL" id="MEQ2241627.1"/>
    </source>
</evidence>
<dbReference type="InterPro" id="IPR004294">
    <property type="entry name" value="Carotenoid_Oase"/>
</dbReference>
<dbReference type="Pfam" id="PF03055">
    <property type="entry name" value="RPE65"/>
    <property type="match status" value="1"/>
</dbReference>
<dbReference type="Proteomes" id="UP001482620">
    <property type="component" value="Unassembled WGS sequence"/>
</dbReference>
<accession>A0ABV0UD11</accession>
<reference evidence="6 7" key="1">
    <citation type="submission" date="2021-06" db="EMBL/GenBank/DDBJ databases">
        <authorList>
            <person name="Palmer J.M."/>
        </authorList>
    </citation>
    <scope>NUCLEOTIDE SEQUENCE [LARGE SCALE GENOMIC DNA]</scope>
    <source>
        <strain evidence="7">if_2019</strain>
        <tissue evidence="6">Muscle</tissue>
    </source>
</reference>
<evidence type="ECO:0000256" key="1">
    <source>
        <dbReference type="ARBA" id="ARBA00001954"/>
    </source>
</evidence>
<dbReference type="PANTHER" id="PTHR10543:SF43">
    <property type="entry name" value="ALL-TRANS-RETINYL ESTER 13-CIS ISOMEROHYDROLASE-RELATED"/>
    <property type="match status" value="1"/>
</dbReference>
<organism evidence="6 7">
    <name type="scientific">Ilyodon furcidens</name>
    <name type="common">goldbreast splitfin</name>
    <dbReference type="NCBI Taxonomy" id="33524"/>
    <lineage>
        <taxon>Eukaryota</taxon>
        <taxon>Metazoa</taxon>
        <taxon>Chordata</taxon>
        <taxon>Craniata</taxon>
        <taxon>Vertebrata</taxon>
        <taxon>Euteleostomi</taxon>
        <taxon>Actinopterygii</taxon>
        <taxon>Neopterygii</taxon>
        <taxon>Teleostei</taxon>
        <taxon>Neoteleostei</taxon>
        <taxon>Acanthomorphata</taxon>
        <taxon>Ovalentaria</taxon>
        <taxon>Atherinomorphae</taxon>
        <taxon>Cyprinodontiformes</taxon>
        <taxon>Goodeidae</taxon>
        <taxon>Ilyodon</taxon>
    </lineage>
</organism>
<evidence type="ECO:0000256" key="4">
    <source>
        <dbReference type="ARBA" id="ARBA00023004"/>
    </source>
</evidence>
<proteinExistence type="inferred from homology"/>
<keyword evidence="4" id="KW-0408">Iron</keyword>
<gene>
    <name evidence="6" type="primary">RPE65C_2</name>
    <name evidence="6" type="ORF">ILYODFUR_027241</name>
</gene>
<dbReference type="PANTHER" id="PTHR10543">
    <property type="entry name" value="BETA-CAROTENE DIOXYGENASE"/>
    <property type="match status" value="1"/>
</dbReference>
<comment type="similarity">
    <text evidence="2 5">Belongs to the carotenoid oxygenase family.</text>
</comment>
<keyword evidence="7" id="KW-1185">Reference proteome</keyword>
<dbReference type="EMBL" id="JAHRIQ010061486">
    <property type="protein sequence ID" value="MEQ2241627.1"/>
    <property type="molecule type" value="Genomic_DNA"/>
</dbReference>
<evidence type="ECO:0000256" key="5">
    <source>
        <dbReference type="RuleBase" id="RU003799"/>
    </source>
</evidence>
<protein>
    <submittedName>
        <fullName evidence="6">Retinal Mueller cells isomerohydrolase</fullName>
    </submittedName>
</protein>